<protein>
    <submittedName>
        <fullName evidence="1">Uncharacterized protein</fullName>
    </submittedName>
</protein>
<dbReference type="EMBL" id="CM039431">
    <property type="protein sequence ID" value="KAI4337854.1"/>
    <property type="molecule type" value="Genomic_DNA"/>
</dbReference>
<proteinExistence type="predicted"/>
<gene>
    <name evidence="1" type="ORF">L6164_016223</name>
</gene>
<comment type="caution">
    <text evidence="1">The sequence shown here is derived from an EMBL/GenBank/DDBJ whole genome shotgun (WGS) entry which is preliminary data.</text>
</comment>
<evidence type="ECO:0000313" key="2">
    <source>
        <dbReference type="Proteomes" id="UP000828941"/>
    </source>
</evidence>
<keyword evidence="2" id="KW-1185">Reference proteome</keyword>
<dbReference type="Proteomes" id="UP000828941">
    <property type="component" value="Chromosome 6"/>
</dbReference>
<sequence length="836" mass="93182">MELPECPVCLQNYNEESTVPRVLSCGHSVCEACLVELPQRYSDTIRCPACTQLVKYPAQQGPSGLPKNIDLLRLCVEQSSSKSQNSSEQSTNNGYDHSQFCPRFWSDEFYTTWKDWIIPHDLVSINSKSSGHERPGLGFVLRGRFGSTSSLKGRVCFKDGHDLSLAPIVSLPPTSNSKFRFCYVARIMKCLQGMKEAEREELALILKVSSKQNRICKVYGLWSDLVDGYLYLVCERHDDSLPNKFGELRNGFLGAGGDGLSRDGVLSFAMIGMSICDALIAFHSGGLAAGYFGLSSFCFDELGSICIDLNEVLLTGRQIPATVMNTISRCSSNEDKEGVIRDDFLKNEVFISPELLFELLPKESISLENGYTGHLIGYSSDVWSLACVLLQLLFGNSFPRYTLLMNEEEGFNFSASYIDWVGQVSSLMEEKLGSEYLTFRKTLYDCLALNPGSRLHVPDVRKCIQGMLVKSQFDVLGRLEVATNMNSTHCCLILGELCQFHKETSKAQRKCDLQEKQEGGEPDFSQDGEDQADEGLSKGMVELTDLRGHLNCITGLAVGGGYLFSSSFDKTIRVWSLQDFSHLHTFRGHEHRVMALAYVDEEDPLCISGDIGGGIFIWGITSPLGEDPLKKWYEQRDWRFSGIHSLTVSRKHGIYTGSGDRTIKAWSLKDGNLICTMTGHKSVVSTLTICDEVLYSGSWDGTIRLWSLNDHSPLTVLGEDMPGEVKPVLSIIADRHLLVAAHENGYIKVWKNDVFMNEKKLHSGAIFAVSMQGKFLYTGGWDKNVNTQELSGDEFQLDVRSIGSISYRSVVTALLCWEGKLYVGYADNSIKVYNHE</sequence>
<reference evidence="1 2" key="1">
    <citation type="journal article" date="2022" name="DNA Res.">
        <title>Chromosomal-level genome assembly of the orchid tree Bauhinia variegata (Leguminosae; Cercidoideae) supports the allotetraploid origin hypothesis of Bauhinia.</title>
        <authorList>
            <person name="Zhong Y."/>
            <person name="Chen Y."/>
            <person name="Zheng D."/>
            <person name="Pang J."/>
            <person name="Liu Y."/>
            <person name="Luo S."/>
            <person name="Meng S."/>
            <person name="Qian L."/>
            <person name="Wei D."/>
            <person name="Dai S."/>
            <person name="Zhou R."/>
        </authorList>
    </citation>
    <scope>NUCLEOTIDE SEQUENCE [LARGE SCALE GENOMIC DNA]</scope>
    <source>
        <strain evidence="1">BV-YZ2020</strain>
    </source>
</reference>
<name>A0ACB9NQW5_BAUVA</name>
<accession>A0ACB9NQW5</accession>
<organism evidence="1 2">
    <name type="scientific">Bauhinia variegata</name>
    <name type="common">Purple orchid tree</name>
    <name type="synonym">Phanera variegata</name>
    <dbReference type="NCBI Taxonomy" id="167791"/>
    <lineage>
        <taxon>Eukaryota</taxon>
        <taxon>Viridiplantae</taxon>
        <taxon>Streptophyta</taxon>
        <taxon>Embryophyta</taxon>
        <taxon>Tracheophyta</taxon>
        <taxon>Spermatophyta</taxon>
        <taxon>Magnoliopsida</taxon>
        <taxon>eudicotyledons</taxon>
        <taxon>Gunneridae</taxon>
        <taxon>Pentapetalae</taxon>
        <taxon>rosids</taxon>
        <taxon>fabids</taxon>
        <taxon>Fabales</taxon>
        <taxon>Fabaceae</taxon>
        <taxon>Cercidoideae</taxon>
        <taxon>Cercideae</taxon>
        <taxon>Bauhiniinae</taxon>
        <taxon>Bauhinia</taxon>
    </lineage>
</organism>
<evidence type="ECO:0000313" key="1">
    <source>
        <dbReference type="EMBL" id="KAI4337854.1"/>
    </source>
</evidence>